<keyword evidence="3" id="KW-0645">Protease</keyword>
<dbReference type="EMBL" id="JAEKNR010000232">
    <property type="protein sequence ID" value="MBJ7601011.1"/>
    <property type="molecule type" value="Genomic_DNA"/>
</dbReference>
<dbReference type="GO" id="GO:0008237">
    <property type="term" value="F:metallopeptidase activity"/>
    <property type="evidence" value="ECO:0007669"/>
    <property type="project" value="UniProtKB-KW"/>
</dbReference>
<evidence type="ECO:0000313" key="4">
    <source>
        <dbReference type="Proteomes" id="UP000612893"/>
    </source>
</evidence>
<dbReference type="RefSeq" id="WP_338205044.1">
    <property type="nucleotide sequence ID" value="NZ_JAEKNR010000232.1"/>
</dbReference>
<dbReference type="AlphaFoldDB" id="A0A934NA13"/>
<dbReference type="InterPro" id="IPR003675">
    <property type="entry name" value="Rce1/LyrA-like_dom"/>
</dbReference>
<dbReference type="GO" id="GO:0004175">
    <property type="term" value="F:endopeptidase activity"/>
    <property type="evidence" value="ECO:0007669"/>
    <property type="project" value="UniProtKB-ARBA"/>
</dbReference>
<organism evidence="3 4">
    <name type="scientific">Candidatus Nephthysia bennettiae</name>
    <dbReference type="NCBI Taxonomy" id="3127016"/>
    <lineage>
        <taxon>Bacteria</taxon>
        <taxon>Bacillati</taxon>
        <taxon>Candidatus Dormiibacterota</taxon>
        <taxon>Candidatus Dormibacteria</taxon>
        <taxon>Candidatus Dormibacterales</taxon>
        <taxon>Candidatus Dormibacteraceae</taxon>
        <taxon>Candidatus Nephthysia</taxon>
    </lineage>
</organism>
<evidence type="ECO:0000313" key="3">
    <source>
        <dbReference type="EMBL" id="MBJ7601011.1"/>
    </source>
</evidence>
<keyword evidence="1" id="KW-0812">Transmembrane</keyword>
<keyword evidence="4" id="KW-1185">Reference proteome</keyword>
<comment type="caution">
    <text evidence="3">The sequence shown here is derived from an EMBL/GenBank/DDBJ whole genome shotgun (WGS) entry which is preliminary data.</text>
</comment>
<keyword evidence="1" id="KW-0472">Membrane</keyword>
<evidence type="ECO:0000256" key="1">
    <source>
        <dbReference type="SAM" id="Phobius"/>
    </source>
</evidence>
<keyword evidence="1" id="KW-1133">Transmembrane helix</keyword>
<proteinExistence type="predicted"/>
<accession>A0A934NA13</accession>
<keyword evidence="3" id="KW-0378">Hydrolase</keyword>
<gene>
    <name evidence="3" type="ORF">JF922_23440</name>
</gene>
<sequence>MGSTTTPRPQLIPTLPADSRAWMRRDLACRLLPFGALVAGVCLRAGRPRWLGIGAGRLPVQLGFGIAGGTALFAAAAGVQLLTMRVRGALRVPASPADLALQAGYFALNAPIEEALFRGLLQGGLGAAISPSVGLGVGTASYVLYHRLGGWAWTDVLATALAGVPLGLAFRLLPGPPSLLGVSLAHVGATCGYIGPGPWLLHRLGLL</sequence>
<feature type="domain" description="CAAX prenyl protease 2/Lysostaphin resistance protein A-like" evidence="2">
    <location>
        <begin position="103"/>
        <end position="187"/>
    </location>
</feature>
<keyword evidence="3" id="KW-0482">Metalloprotease</keyword>
<protein>
    <submittedName>
        <fullName evidence="3">CPBP family intramembrane metalloprotease</fullName>
    </submittedName>
</protein>
<dbReference type="GO" id="GO:0080120">
    <property type="term" value="P:CAAX-box protein maturation"/>
    <property type="evidence" value="ECO:0007669"/>
    <property type="project" value="UniProtKB-ARBA"/>
</dbReference>
<name>A0A934NA13_9BACT</name>
<feature type="transmembrane region" description="Helical" evidence="1">
    <location>
        <begin position="179"/>
        <end position="201"/>
    </location>
</feature>
<evidence type="ECO:0000259" key="2">
    <source>
        <dbReference type="Pfam" id="PF02517"/>
    </source>
</evidence>
<reference evidence="3" key="1">
    <citation type="submission" date="2020-10" db="EMBL/GenBank/DDBJ databases">
        <title>Ca. Dormibacterota MAGs.</title>
        <authorList>
            <person name="Montgomery K."/>
        </authorList>
    </citation>
    <scope>NUCLEOTIDE SEQUENCE [LARGE SCALE GENOMIC DNA]</scope>
    <source>
        <strain evidence="3">SC8812_S17_10</strain>
    </source>
</reference>
<dbReference type="Proteomes" id="UP000612893">
    <property type="component" value="Unassembled WGS sequence"/>
</dbReference>
<feature type="transmembrane region" description="Helical" evidence="1">
    <location>
        <begin position="125"/>
        <end position="145"/>
    </location>
</feature>
<feature type="transmembrane region" description="Helical" evidence="1">
    <location>
        <begin position="27"/>
        <end position="46"/>
    </location>
</feature>
<feature type="transmembrane region" description="Helical" evidence="1">
    <location>
        <begin position="151"/>
        <end position="172"/>
    </location>
</feature>
<dbReference type="Pfam" id="PF02517">
    <property type="entry name" value="Rce1-like"/>
    <property type="match status" value="1"/>
</dbReference>
<feature type="transmembrane region" description="Helical" evidence="1">
    <location>
        <begin position="58"/>
        <end position="82"/>
    </location>
</feature>